<feature type="region of interest" description="Disordered" evidence="1">
    <location>
        <begin position="248"/>
        <end position="303"/>
    </location>
</feature>
<keyword evidence="3" id="KW-1185">Reference proteome</keyword>
<dbReference type="AlphaFoldDB" id="A0A1Q9BYK8"/>
<evidence type="ECO:0000313" key="2">
    <source>
        <dbReference type="EMBL" id="OLP75761.1"/>
    </source>
</evidence>
<feature type="compositionally biased region" description="Acidic residues" evidence="1">
    <location>
        <begin position="142"/>
        <end position="151"/>
    </location>
</feature>
<name>A0A1Q9BYK8_SYMMI</name>
<feature type="compositionally biased region" description="Basic residues" evidence="1">
    <location>
        <begin position="122"/>
        <end position="135"/>
    </location>
</feature>
<comment type="caution">
    <text evidence="2">The sequence shown here is derived from an EMBL/GenBank/DDBJ whole genome shotgun (WGS) entry which is preliminary data.</text>
</comment>
<reference evidence="2 3" key="1">
    <citation type="submission" date="2016-02" db="EMBL/GenBank/DDBJ databases">
        <title>Genome analysis of coral dinoflagellate symbionts highlights evolutionary adaptations to a symbiotic lifestyle.</title>
        <authorList>
            <person name="Aranda M."/>
            <person name="Li Y."/>
            <person name="Liew Y.J."/>
            <person name="Baumgarten S."/>
            <person name="Simakov O."/>
            <person name="Wilson M."/>
            <person name="Piel J."/>
            <person name="Ashoor H."/>
            <person name="Bougouffa S."/>
            <person name="Bajic V.B."/>
            <person name="Ryu T."/>
            <person name="Ravasi T."/>
            <person name="Bayer T."/>
            <person name="Micklem G."/>
            <person name="Kim H."/>
            <person name="Bhak J."/>
            <person name="Lajeunesse T.C."/>
            <person name="Voolstra C.R."/>
        </authorList>
    </citation>
    <scope>NUCLEOTIDE SEQUENCE [LARGE SCALE GENOMIC DNA]</scope>
    <source>
        <strain evidence="2 3">CCMP2467</strain>
    </source>
</reference>
<gene>
    <name evidence="2" type="ORF">AK812_SmicGene44393</name>
</gene>
<evidence type="ECO:0000313" key="3">
    <source>
        <dbReference type="Proteomes" id="UP000186817"/>
    </source>
</evidence>
<feature type="compositionally biased region" description="Pro residues" evidence="1">
    <location>
        <begin position="160"/>
        <end position="176"/>
    </location>
</feature>
<proteinExistence type="predicted"/>
<feature type="region of interest" description="Disordered" evidence="1">
    <location>
        <begin position="80"/>
        <end position="180"/>
    </location>
</feature>
<accession>A0A1Q9BYK8</accession>
<evidence type="ECO:0000256" key="1">
    <source>
        <dbReference type="SAM" id="MobiDB-lite"/>
    </source>
</evidence>
<organism evidence="2 3">
    <name type="scientific">Symbiodinium microadriaticum</name>
    <name type="common">Dinoflagellate</name>
    <name type="synonym">Zooxanthella microadriatica</name>
    <dbReference type="NCBI Taxonomy" id="2951"/>
    <lineage>
        <taxon>Eukaryota</taxon>
        <taxon>Sar</taxon>
        <taxon>Alveolata</taxon>
        <taxon>Dinophyceae</taxon>
        <taxon>Suessiales</taxon>
        <taxon>Symbiodiniaceae</taxon>
        <taxon>Symbiodinium</taxon>
    </lineage>
</organism>
<dbReference type="EMBL" id="LSRX01002291">
    <property type="protein sequence ID" value="OLP75761.1"/>
    <property type="molecule type" value="Genomic_DNA"/>
</dbReference>
<protein>
    <submittedName>
        <fullName evidence="2">Uncharacterized protein</fullName>
    </submittedName>
</protein>
<dbReference type="Proteomes" id="UP000186817">
    <property type="component" value="Unassembled WGS sequence"/>
</dbReference>
<sequence length="426" mass="45104">MREKQCAAEVAEQCRATAKGRCTIISSAALLVAITNRLRKVSIEASRRSLPATEVALTIAPRCTAWASQVNYTFFEIFQRGPPTRDGTPHRERQAARGSGDPAPQRTAARASDDTAPQRPCKPGHWHNKQGKGKNRPWADVSDGDEWDDIPSSDAAPSSAPRPAPNPAPHPAPRPAQQPNMDVGWAAYFAYQKGVEKGKAQNPAYAPPWAFRDGPAHPRPLLTRSIAPHRSAQVSMCTARRRWAAQANQRQAQFSGNAAPAPPAQPCIDLSSQVTDSASLADAPPATLDYGDASPGADPFGDIAPTQLDSPCISVSSTEEVELLPPAPPCHSAVLLSLSASSKHPQHSMGASSLSVPKLLSHGPLPTVADLACCPAQPHTATADARSLYITAGCRAVLSPAPSGCRLPLEASKPSQDPCHSYQAFP</sequence>
<dbReference type="OrthoDB" id="10349560at2759"/>